<protein>
    <submittedName>
        <fullName evidence="1">Uncharacterized protein</fullName>
    </submittedName>
</protein>
<dbReference type="Proteomes" id="UP000008021">
    <property type="component" value="Chromosome 1"/>
</dbReference>
<proteinExistence type="predicted"/>
<dbReference type="EnsemblPlants" id="OMERI01G19800.1">
    <property type="protein sequence ID" value="OMERI01G19800.1"/>
    <property type="gene ID" value="OMERI01G19800"/>
</dbReference>
<dbReference type="HOGENOM" id="CLU_1589058_0_0_1"/>
<accession>A0A0E0C472</accession>
<evidence type="ECO:0000313" key="1">
    <source>
        <dbReference type="EnsemblPlants" id="OMERI01G19800.1"/>
    </source>
</evidence>
<name>A0A0E0C472_9ORYZ</name>
<sequence length="168" mass="18792">MRLELATAAERDGDGGGVVLGHGELGKLGGKVEERTGKDFYRQGAIGSHLRDSVREKLGLISSSGDREKSVFAINFGEQRNGRIERRRRRCTRTAREGGRLEVEEDPDRWASPVGGSGERRDFELHFSNEVINLPISNLNLTTEINVDIKYLQNLSEQAALSLRHYKD</sequence>
<dbReference type="AlphaFoldDB" id="A0A0E0C472"/>
<evidence type="ECO:0000313" key="2">
    <source>
        <dbReference type="Proteomes" id="UP000008021"/>
    </source>
</evidence>
<reference evidence="1" key="1">
    <citation type="submission" date="2015-04" db="UniProtKB">
        <authorList>
            <consortium name="EnsemblPlants"/>
        </authorList>
    </citation>
    <scope>IDENTIFICATION</scope>
</reference>
<dbReference type="Gramene" id="OMERI01G19800.1">
    <property type="protein sequence ID" value="OMERI01G19800.1"/>
    <property type="gene ID" value="OMERI01G19800"/>
</dbReference>
<keyword evidence="2" id="KW-1185">Reference proteome</keyword>
<organism evidence="1">
    <name type="scientific">Oryza meridionalis</name>
    <dbReference type="NCBI Taxonomy" id="40149"/>
    <lineage>
        <taxon>Eukaryota</taxon>
        <taxon>Viridiplantae</taxon>
        <taxon>Streptophyta</taxon>
        <taxon>Embryophyta</taxon>
        <taxon>Tracheophyta</taxon>
        <taxon>Spermatophyta</taxon>
        <taxon>Magnoliopsida</taxon>
        <taxon>Liliopsida</taxon>
        <taxon>Poales</taxon>
        <taxon>Poaceae</taxon>
        <taxon>BOP clade</taxon>
        <taxon>Oryzoideae</taxon>
        <taxon>Oryzeae</taxon>
        <taxon>Oryzinae</taxon>
        <taxon>Oryza</taxon>
    </lineage>
</organism>
<reference evidence="1" key="2">
    <citation type="submission" date="2018-05" db="EMBL/GenBank/DDBJ databases">
        <title>OmerRS3 (Oryza meridionalis Reference Sequence Version 3).</title>
        <authorList>
            <person name="Zhang J."/>
            <person name="Kudrna D."/>
            <person name="Lee S."/>
            <person name="Talag J."/>
            <person name="Welchert J."/>
            <person name="Wing R.A."/>
        </authorList>
    </citation>
    <scope>NUCLEOTIDE SEQUENCE [LARGE SCALE GENOMIC DNA]</scope>
    <source>
        <strain evidence="1">cv. OR44</strain>
    </source>
</reference>